<accession>A0A2M8GLA7</accession>
<dbReference type="InterPro" id="IPR027417">
    <property type="entry name" value="P-loop_NTPase"/>
</dbReference>
<sequence length="326" mass="37567">MVLGEVPALNGEARNSRNGNWNGIKFFDGNPMPALEVFGRLSCEITVKQLREGKHVWRPEETLEAARTFFPKGRIMVVGPPQSGKGTILFGLSDMCDLAGIGYVFIDGHHQEVVGEEVAQTIRQAENNGVPVFYDSFDYLFLKSRAVGRSISQEKQQERIDPIMRAMELTTIPIAITFHDEEWQQEFLAPKLVNQWSEITASFPKYRIPLYLQSEDSIRRFLLDHGLSETVTDYLLKLPQDKTIEEYLFEQLRDISFVKAVLSGLKTYPVLKELAREQKERVTVLINKIITDHDNQSIFRLVDLVYQLEEKRKILTQLRRYKNGKM</sequence>
<evidence type="ECO:0000313" key="1">
    <source>
        <dbReference type="EMBL" id="PJC81338.1"/>
    </source>
</evidence>
<evidence type="ECO:0008006" key="3">
    <source>
        <dbReference type="Google" id="ProtNLM"/>
    </source>
</evidence>
<proteinExistence type="predicted"/>
<comment type="caution">
    <text evidence="1">The sequence shown here is derived from an EMBL/GenBank/DDBJ whole genome shotgun (WGS) entry which is preliminary data.</text>
</comment>
<dbReference type="Proteomes" id="UP000229370">
    <property type="component" value="Unassembled WGS sequence"/>
</dbReference>
<dbReference type="EMBL" id="PFQK01000089">
    <property type="protein sequence ID" value="PJC81338.1"/>
    <property type="molecule type" value="Genomic_DNA"/>
</dbReference>
<dbReference type="SUPFAM" id="SSF52540">
    <property type="entry name" value="P-loop containing nucleoside triphosphate hydrolases"/>
    <property type="match status" value="1"/>
</dbReference>
<evidence type="ECO:0000313" key="2">
    <source>
        <dbReference type="Proteomes" id="UP000229370"/>
    </source>
</evidence>
<protein>
    <recommendedName>
        <fullName evidence="3">AAA+ ATPase domain-containing protein</fullName>
    </recommendedName>
</protein>
<reference evidence="2" key="1">
    <citation type="submission" date="2017-09" db="EMBL/GenBank/DDBJ databases">
        <title>Depth-based differentiation of microbial function through sediment-hosted aquifers and enrichment of novel symbionts in the deep terrestrial subsurface.</title>
        <authorList>
            <person name="Probst A.J."/>
            <person name="Ladd B."/>
            <person name="Jarett J.K."/>
            <person name="Geller-Mcgrath D.E."/>
            <person name="Sieber C.M.K."/>
            <person name="Emerson J.B."/>
            <person name="Anantharaman K."/>
            <person name="Thomas B.C."/>
            <person name="Malmstrom R."/>
            <person name="Stieglmeier M."/>
            <person name="Klingl A."/>
            <person name="Woyke T."/>
            <person name="Ryan C.M."/>
            <person name="Banfield J.F."/>
        </authorList>
    </citation>
    <scope>NUCLEOTIDE SEQUENCE [LARGE SCALE GENOMIC DNA]</scope>
</reference>
<name>A0A2M8GLA7_9BACT</name>
<organism evidence="1 2">
    <name type="scientific">Candidatus Roizmanbacteria bacterium CG_4_8_14_3_um_filter_36_10</name>
    <dbReference type="NCBI Taxonomy" id="1974834"/>
    <lineage>
        <taxon>Bacteria</taxon>
        <taxon>Candidatus Roizmaniibacteriota</taxon>
    </lineage>
</organism>
<gene>
    <name evidence="1" type="ORF">CO007_05055</name>
</gene>
<dbReference type="AlphaFoldDB" id="A0A2M8GLA7"/>